<evidence type="ECO:0000313" key="2">
    <source>
        <dbReference type="EMBL" id="CAA9359075.1"/>
    </source>
</evidence>
<organism evidence="2">
    <name type="scientific">uncultured Gemmatimonadota bacterium</name>
    <dbReference type="NCBI Taxonomy" id="203437"/>
    <lineage>
        <taxon>Bacteria</taxon>
        <taxon>Pseudomonadati</taxon>
        <taxon>Gemmatimonadota</taxon>
        <taxon>environmental samples</taxon>
    </lineage>
</organism>
<dbReference type="AlphaFoldDB" id="A0A6J4MGK4"/>
<sequence length="151" mass="15486">MSWCRCASRARAFTRASSSATVGLPERSMRSASVLTKKPISPSISTRPRLAVGVPITTSSCPERRASTAAHPASSVMNSVVPWRSASALSPAVSSSSSSTGTDAPEGSRCAGRARSAGSSSSSGAPLRVAPQYASCSWSTSPLTDRRCHAA</sequence>
<reference evidence="2" key="1">
    <citation type="submission" date="2020-02" db="EMBL/GenBank/DDBJ databases">
        <authorList>
            <person name="Meier V. D."/>
        </authorList>
    </citation>
    <scope>NUCLEOTIDE SEQUENCE</scope>
    <source>
        <strain evidence="2">AVDCRST_MAG68</strain>
    </source>
</reference>
<protein>
    <submittedName>
        <fullName evidence="2">Uncharacterized protein</fullName>
    </submittedName>
</protein>
<gene>
    <name evidence="2" type="ORF">AVDCRST_MAG68-4253</name>
</gene>
<feature type="region of interest" description="Disordered" evidence="1">
    <location>
        <begin position="91"/>
        <end position="127"/>
    </location>
</feature>
<dbReference type="EMBL" id="CADCTW010000195">
    <property type="protein sequence ID" value="CAA9359075.1"/>
    <property type="molecule type" value="Genomic_DNA"/>
</dbReference>
<proteinExistence type="predicted"/>
<feature type="region of interest" description="Disordered" evidence="1">
    <location>
        <begin position="55"/>
        <end position="76"/>
    </location>
</feature>
<evidence type="ECO:0000256" key="1">
    <source>
        <dbReference type="SAM" id="MobiDB-lite"/>
    </source>
</evidence>
<accession>A0A6J4MGK4</accession>
<name>A0A6J4MGK4_9BACT</name>
<feature type="compositionally biased region" description="Low complexity" evidence="1">
    <location>
        <begin position="107"/>
        <end position="125"/>
    </location>
</feature>